<reference evidence="3 4" key="1">
    <citation type="submission" date="2023-08" db="EMBL/GenBank/DDBJ databases">
        <title>Black Yeasts Isolated from many extreme environments.</title>
        <authorList>
            <person name="Coleine C."/>
            <person name="Stajich J.E."/>
            <person name="Selbmann L."/>
        </authorList>
    </citation>
    <scope>NUCLEOTIDE SEQUENCE [LARGE SCALE GENOMIC DNA]</scope>
    <source>
        <strain evidence="3 4">CCFEE 536</strain>
    </source>
</reference>
<accession>A0ABR0JYU2</accession>
<keyword evidence="1" id="KW-0696">RNA-directed RNA polymerase</keyword>
<feature type="domain" description="RDRP core" evidence="2">
    <location>
        <begin position="8"/>
        <end position="106"/>
    </location>
</feature>
<sequence length="107" mass="11957">MWCDNSLDGPVPSAFQGRIGGAKGVWMISAPSETTDLEHTSIWIEITPSQTKFKPHDTDLDDATFDSNRLTFEMLKFSGPPKTSILHMSFLSILQDRGIPKDTLIKF</sequence>
<keyword evidence="1" id="KW-0808">Transferase</keyword>
<protein>
    <recommendedName>
        <fullName evidence="1">RNA-dependent RNA polymerase</fullName>
        <ecNumber evidence="1">2.7.7.48</ecNumber>
    </recommendedName>
</protein>
<keyword evidence="1" id="KW-0548">Nucleotidyltransferase</keyword>
<evidence type="ECO:0000313" key="4">
    <source>
        <dbReference type="Proteomes" id="UP001357485"/>
    </source>
</evidence>
<proteinExistence type="inferred from homology"/>
<evidence type="ECO:0000313" key="3">
    <source>
        <dbReference type="EMBL" id="KAK5079891.1"/>
    </source>
</evidence>
<dbReference type="InterPro" id="IPR007855">
    <property type="entry name" value="RDRP"/>
</dbReference>
<keyword evidence="4" id="KW-1185">Reference proteome</keyword>
<dbReference type="InterPro" id="IPR057596">
    <property type="entry name" value="RDRP_core"/>
</dbReference>
<name>A0ABR0JYU2_9PEZI</name>
<comment type="similarity">
    <text evidence="1">Belongs to the RdRP family.</text>
</comment>
<dbReference type="Proteomes" id="UP001357485">
    <property type="component" value="Unassembled WGS sequence"/>
</dbReference>
<comment type="caution">
    <text evidence="3">The sequence shown here is derived from an EMBL/GenBank/DDBJ whole genome shotgun (WGS) entry which is preliminary data.</text>
</comment>
<feature type="non-terminal residue" evidence="3">
    <location>
        <position position="107"/>
    </location>
</feature>
<dbReference type="Pfam" id="PF05183">
    <property type="entry name" value="RdRP"/>
    <property type="match status" value="1"/>
</dbReference>
<dbReference type="PANTHER" id="PTHR23079">
    <property type="entry name" value="RNA-DEPENDENT RNA POLYMERASE"/>
    <property type="match status" value="1"/>
</dbReference>
<dbReference type="PANTHER" id="PTHR23079:SF55">
    <property type="entry name" value="RNA-DIRECTED RNA POLYMERASE"/>
    <property type="match status" value="1"/>
</dbReference>
<dbReference type="EC" id="2.7.7.48" evidence="1"/>
<comment type="catalytic activity">
    <reaction evidence="1">
        <text>RNA(n) + a ribonucleoside 5'-triphosphate = RNA(n+1) + diphosphate</text>
        <dbReference type="Rhea" id="RHEA:21248"/>
        <dbReference type="Rhea" id="RHEA-COMP:14527"/>
        <dbReference type="Rhea" id="RHEA-COMP:17342"/>
        <dbReference type="ChEBI" id="CHEBI:33019"/>
        <dbReference type="ChEBI" id="CHEBI:61557"/>
        <dbReference type="ChEBI" id="CHEBI:140395"/>
        <dbReference type="EC" id="2.7.7.48"/>
    </reaction>
</comment>
<gene>
    <name evidence="3" type="ORF">LTR16_008533</name>
</gene>
<organism evidence="3 4">
    <name type="scientific">Cryomyces antarcticus</name>
    <dbReference type="NCBI Taxonomy" id="329879"/>
    <lineage>
        <taxon>Eukaryota</taxon>
        <taxon>Fungi</taxon>
        <taxon>Dikarya</taxon>
        <taxon>Ascomycota</taxon>
        <taxon>Pezizomycotina</taxon>
        <taxon>Dothideomycetes</taxon>
        <taxon>Dothideomycetes incertae sedis</taxon>
        <taxon>Cryomyces</taxon>
    </lineage>
</organism>
<dbReference type="EMBL" id="JAVRRA010026664">
    <property type="protein sequence ID" value="KAK5079891.1"/>
    <property type="molecule type" value="Genomic_DNA"/>
</dbReference>
<evidence type="ECO:0000259" key="2">
    <source>
        <dbReference type="Pfam" id="PF05183"/>
    </source>
</evidence>
<keyword evidence="1" id="KW-0694">RNA-binding</keyword>
<evidence type="ECO:0000256" key="1">
    <source>
        <dbReference type="RuleBase" id="RU363098"/>
    </source>
</evidence>